<proteinExistence type="predicted"/>
<name>A0AAV7VQA7_PLEWA</name>
<evidence type="ECO:0000313" key="2">
    <source>
        <dbReference type="Proteomes" id="UP001066276"/>
    </source>
</evidence>
<accession>A0AAV7VQA7</accession>
<evidence type="ECO:0000313" key="1">
    <source>
        <dbReference type="EMBL" id="KAJ1202239.1"/>
    </source>
</evidence>
<gene>
    <name evidence="1" type="ORF">NDU88_006039</name>
</gene>
<organism evidence="1 2">
    <name type="scientific">Pleurodeles waltl</name>
    <name type="common">Iberian ribbed newt</name>
    <dbReference type="NCBI Taxonomy" id="8319"/>
    <lineage>
        <taxon>Eukaryota</taxon>
        <taxon>Metazoa</taxon>
        <taxon>Chordata</taxon>
        <taxon>Craniata</taxon>
        <taxon>Vertebrata</taxon>
        <taxon>Euteleostomi</taxon>
        <taxon>Amphibia</taxon>
        <taxon>Batrachia</taxon>
        <taxon>Caudata</taxon>
        <taxon>Salamandroidea</taxon>
        <taxon>Salamandridae</taxon>
        <taxon>Pleurodelinae</taxon>
        <taxon>Pleurodeles</taxon>
    </lineage>
</organism>
<dbReference type="EMBL" id="JANPWB010000003">
    <property type="protein sequence ID" value="KAJ1202239.1"/>
    <property type="molecule type" value="Genomic_DNA"/>
</dbReference>
<dbReference type="AlphaFoldDB" id="A0AAV7VQA7"/>
<reference evidence="1" key="1">
    <citation type="journal article" date="2022" name="bioRxiv">
        <title>Sequencing and chromosome-scale assembly of the giantPleurodeles waltlgenome.</title>
        <authorList>
            <person name="Brown T."/>
            <person name="Elewa A."/>
            <person name="Iarovenko S."/>
            <person name="Subramanian E."/>
            <person name="Araus A.J."/>
            <person name="Petzold A."/>
            <person name="Susuki M."/>
            <person name="Suzuki K.-i.T."/>
            <person name="Hayashi T."/>
            <person name="Toyoda A."/>
            <person name="Oliveira C."/>
            <person name="Osipova E."/>
            <person name="Leigh N.D."/>
            <person name="Simon A."/>
            <person name="Yun M.H."/>
        </authorList>
    </citation>
    <scope>NUCLEOTIDE SEQUENCE</scope>
    <source>
        <strain evidence="1">20211129_DDA</strain>
        <tissue evidence="1">Liver</tissue>
    </source>
</reference>
<comment type="caution">
    <text evidence="1">The sequence shown here is derived from an EMBL/GenBank/DDBJ whole genome shotgun (WGS) entry which is preliminary data.</text>
</comment>
<keyword evidence="2" id="KW-1185">Reference proteome</keyword>
<dbReference type="Proteomes" id="UP001066276">
    <property type="component" value="Chromosome 2_1"/>
</dbReference>
<protein>
    <submittedName>
        <fullName evidence="1">Uncharacterized protein</fullName>
    </submittedName>
</protein>
<sequence>MLTTTELLGETYVQVMQTSSLESLLHSLTKQVKQGFLVSQANQKEIQEICEGLANKLDLLAQRTKALEIQGEQLKEVAVKTKQDIEDLKSKNK</sequence>